<dbReference type="SUPFAM" id="SSF56112">
    <property type="entry name" value="Protein kinase-like (PK-like)"/>
    <property type="match status" value="1"/>
</dbReference>
<dbReference type="InterPro" id="IPR000719">
    <property type="entry name" value="Prot_kinase_dom"/>
</dbReference>
<dbReference type="eggNOG" id="KOG0661">
    <property type="taxonomic scope" value="Eukaryota"/>
</dbReference>
<keyword evidence="2" id="KW-0808">Transferase</keyword>
<feature type="domain" description="Protein kinase" evidence="8">
    <location>
        <begin position="21"/>
        <end position="323"/>
    </location>
</feature>
<dbReference type="Gene3D" id="1.10.510.10">
    <property type="entry name" value="Transferase(Phosphotransferase) domain 1"/>
    <property type="match status" value="1"/>
</dbReference>
<dbReference type="Pfam" id="PF00069">
    <property type="entry name" value="Pkinase"/>
    <property type="match status" value="1"/>
</dbReference>
<keyword evidence="3 6" id="KW-0547">Nucleotide-binding</keyword>
<feature type="region of interest" description="Disordered" evidence="7">
    <location>
        <begin position="405"/>
        <end position="426"/>
    </location>
</feature>
<evidence type="ECO:0000313" key="9">
    <source>
        <dbReference type="EMBL" id="EPY49260.1"/>
    </source>
</evidence>
<dbReference type="PROSITE" id="PS00108">
    <property type="entry name" value="PROTEIN_KINASE_ST"/>
    <property type="match status" value="1"/>
</dbReference>
<dbReference type="GO" id="GO:0005524">
    <property type="term" value="F:ATP binding"/>
    <property type="evidence" value="ECO:0007669"/>
    <property type="project" value="UniProtKB-UniRule"/>
</dbReference>
<evidence type="ECO:0000256" key="5">
    <source>
        <dbReference type="ARBA" id="ARBA00022840"/>
    </source>
</evidence>
<dbReference type="OrthoDB" id="2158884at2759"/>
<feature type="binding site" evidence="6">
    <location>
        <position position="54"/>
    </location>
    <ligand>
        <name>ATP</name>
        <dbReference type="ChEBI" id="CHEBI:30616"/>
    </ligand>
</feature>
<dbReference type="Proteomes" id="UP000015464">
    <property type="component" value="Unassembled WGS sequence"/>
</dbReference>
<dbReference type="EMBL" id="KE546996">
    <property type="protein sequence ID" value="EPY49260.1"/>
    <property type="molecule type" value="Genomic_DNA"/>
</dbReference>
<dbReference type="GO" id="GO:0030437">
    <property type="term" value="P:ascospore formation"/>
    <property type="evidence" value="ECO:0007669"/>
    <property type="project" value="EnsemblFungi"/>
</dbReference>
<keyword evidence="5 6" id="KW-0067">ATP-binding</keyword>
<organism evidence="9 10">
    <name type="scientific">Schizosaccharomyces cryophilus (strain OY26 / ATCC MYA-4695 / CBS 11777 / NBRC 106824 / NRRL Y48691)</name>
    <name type="common">Fission yeast</name>
    <dbReference type="NCBI Taxonomy" id="653667"/>
    <lineage>
        <taxon>Eukaryota</taxon>
        <taxon>Fungi</taxon>
        <taxon>Dikarya</taxon>
        <taxon>Ascomycota</taxon>
        <taxon>Taphrinomycotina</taxon>
        <taxon>Schizosaccharomycetes</taxon>
        <taxon>Schizosaccharomycetales</taxon>
        <taxon>Schizosaccharomycetaceae</taxon>
        <taxon>Schizosaccharomyces</taxon>
    </lineage>
</organism>
<evidence type="ECO:0000313" key="10">
    <source>
        <dbReference type="Proteomes" id="UP000015464"/>
    </source>
</evidence>
<keyword evidence="10" id="KW-1185">Reference proteome</keyword>
<dbReference type="STRING" id="653667.S9VT00"/>
<evidence type="ECO:0000256" key="4">
    <source>
        <dbReference type="ARBA" id="ARBA00022777"/>
    </source>
</evidence>
<evidence type="ECO:0000256" key="3">
    <source>
        <dbReference type="ARBA" id="ARBA00022741"/>
    </source>
</evidence>
<dbReference type="GeneID" id="25038702"/>
<dbReference type="Gene3D" id="3.30.200.20">
    <property type="entry name" value="Phosphorylase Kinase, domain 1"/>
    <property type="match status" value="1"/>
</dbReference>
<dbReference type="InterPro" id="IPR050117">
    <property type="entry name" value="MAPK"/>
</dbReference>
<protein>
    <submittedName>
        <fullName evidence="9">CMGC/RCK/MAK protein kinase Mde3</fullName>
    </submittedName>
</protein>
<dbReference type="SMART" id="SM00220">
    <property type="entry name" value="S_TKc"/>
    <property type="match status" value="1"/>
</dbReference>
<dbReference type="InterPro" id="IPR017441">
    <property type="entry name" value="Protein_kinase_ATP_BS"/>
</dbReference>
<dbReference type="RefSeq" id="XP_013025919.1">
    <property type="nucleotide sequence ID" value="XM_013170465.1"/>
</dbReference>
<dbReference type="FunFam" id="1.10.510.10:FF:000624">
    <property type="entry name" value="Mitogen-activated protein kinase"/>
    <property type="match status" value="1"/>
</dbReference>
<dbReference type="InterPro" id="IPR011009">
    <property type="entry name" value="Kinase-like_dom_sf"/>
</dbReference>
<accession>S9VT00</accession>
<dbReference type="PROSITE" id="PS50011">
    <property type="entry name" value="PROTEIN_KINASE_DOM"/>
    <property type="match status" value="1"/>
</dbReference>
<dbReference type="GO" id="GO:0004674">
    <property type="term" value="F:protein serine/threonine kinase activity"/>
    <property type="evidence" value="ECO:0007669"/>
    <property type="project" value="UniProtKB-KW"/>
</dbReference>
<keyword evidence="1" id="KW-0723">Serine/threonine-protein kinase</keyword>
<evidence type="ECO:0000256" key="1">
    <source>
        <dbReference type="ARBA" id="ARBA00022527"/>
    </source>
</evidence>
<sequence length="606" mass="68703">MSKEIPYSLLDLKEFRFEDRYYVKQKLGDGSFGTVYLAKSKGKQGHGQIVAVKKLKTSNKPKPKHELLKLRESLVLRQISKHPGLIDLLETFMDPNRNIYLVMECMEANLYQILKRRQGKPFTKYTACHILNQIIRGIEHIHTHGFMHRDVKPENILVKKLTDRPVFSRYSVKIADFGLARSSTSSDPLTEYVSTRWYRAPELLLRAKDYGKAVDMYAFGCISFEVFTLKPLFPGRNETDQLDRICEILGNPLLDDKDKLHYWPSARDLAAKLGFSFSVTKPYPIRKLLPVSCEDKYAEMIALLLAWDPFVRPTAILCKERYFPKVPELPSSQHEVKLKSEKLTKPVSLKNAASVKPILDKKQEKRVSWFKKNLSSFTNAVKNALPDAPPSHLPRKPIKLYSDEKVDHPSHPLLSEKMNSNESPSEVKHPEALSYELVENCLLPSYEHQSSSHLMPQKATHSNLQVVPGVLNDSLPAKSQKIINPIPKRIENRAGEELSSPKAALSYDNQLNKAPLTLNLTSSSNFKLSSDFNNVIDGSKDVDTPSLKIIGINHSLIPRPVRQNYGAQGFRTSRSISCQAYSKLMVYDTSSPVKINRSTSEGFSKG</sequence>
<evidence type="ECO:0000256" key="2">
    <source>
        <dbReference type="ARBA" id="ARBA00022679"/>
    </source>
</evidence>
<reference evidence="9 10" key="1">
    <citation type="journal article" date="2011" name="Science">
        <title>Comparative functional genomics of the fission yeasts.</title>
        <authorList>
            <person name="Rhind N."/>
            <person name="Chen Z."/>
            <person name="Yassour M."/>
            <person name="Thompson D.A."/>
            <person name="Haas B.J."/>
            <person name="Habib N."/>
            <person name="Wapinski I."/>
            <person name="Roy S."/>
            <person name="Lin M.F."/>
            <person name="Heiman D.I."/>
            <person name="Young S.K."/>
            <person name="Furuya K."/>
            <person name="Guo Y."/>
            <person name="Pidoux A."/>
            <person name="Chen H.M."/>
            <person name="Robbertse B."/>
            <person name="Goldberg J.M."/>
            <person name="Aoki K."/>
            <person name="Bayne E.H."/>
            <person name="Berlin A.M."/>
            <person name="Desjardins C.A."/>
            <person name="Dobbs E."/>
            <person name="Dukaj L."/>
            <person name="Fan L."/>
            <person name="FitzGerald M.G."/>
            <person name="French C."/>
            <person name="Gujja S."/>
            <person name="Hansen K."/>
            <person name="Keifenheim D."/>
            <person name="Levin J.Z."/>
            <person name="Mosher R.A."/>
            <person name="Mueller C.A."/>
            <person name="Pfiffner J."/>
            <person name="Priest M."/>
            <person name="Russ C."/>
            <person name="Smialowska A."/>
            <person name="Swoboda P."/>
            <person name="Sykes S.M."/>
            <person name="Vaughn M."/>
            <person name="Vengrova S."/>
            <person name="Yoder R."/>
            <person name="Zeng Q."/>
            <person name="Allshire R."/>
            <person name="Baulcombe D."/>
            <person name="Birren B.W."/>
            <person name="Brown W."/>
            <person name="Ekwall K."/>
            <person name="Kellis M."/>
            <person name="Leatherwood J."/>
            <person name="Levin H."/>
            <person name="Margalit H."/>
            <person name="Martienssen R."/>
            <person name="Nieduszynski C.A."/>
            <person name="Spatafora J.W."/>
            <person name="Friedman N."/>
            <person name="Dalgaard J.Z."/>
            <person name="Baumann P."/>
            <person name="Niki H."/>
            <person name="Regev A."/>
            <person name="Nusbaum C."/>
        </authorList>
    </citation>
    <scope>NUCLEOTIDE SEQUENCE [LARGE SCALE GENOMIC DNA]</scope>
    <source>
        <strain evidence="10">OY26 / ATCC MYA-4695 / CBS 11777 / NBRC 106824 / NRRL Y48691</strain>
    </source>
</reference>
<dbReference type="HOGENOM" id="CLU_452101_0_0_1"/>
<dbReference type="AlphaFoldDB" id="S9VT00"/>
<dbReference type="InterPro" id="IPR008271">
    <property type="entry name" value="Ser/Thr_kinase_AS"/>
</dbReference>
<evidence type="ECO:0000259" key="8">
    <source>
        <dbReference type="PROSITE" id="PS50011"/>
    </source>
</evidence>
<dbReference type="OMA" id="MECMEAN"/>
<dbReference type="PROSITE" id="PS00107">
    <property type="entry name" value="PROTEIN_KINASE_ATP"/>
    <property type="match status" value="1"/>
</dbReference>
<gene>
    <name evidence="9" type="ORF">SPOG_04389</name>
</gene>
<keyword evidence="4 9" id="KW-0418">Kinase</keyword>
<evidence type="ECO:0000256" key="7">
    <source>
        <dbReference type="SAM" id="MobiDB-lite"/>
    </source>
</evidence>
<name>S9VT00_SCHCR</name>
<dbReference type="PANTHER" id="PTHR24055">
    <property type="entry name" value="MITOGEN-ACTIVATED PROTEIN KINASE"/>
    <property type="match status" value="1"/>
</dbReference>
<proteinExistence type="predicted"/>
<evidence type="ECO:0000256" key="6">
    <source>
        <dbReference type="PROSITE-ProRule" id="PRU10141"/>
    </source>
</evidence>